<keyword evidence="3" id="KW-1185">Reference proteome</keyword>
<name>A0A1V0TPI1_9ACTN</name>
<evidence type="ECO:0008006" key="4">
    <source>
        <dbReference type="Google" id="ProtNLM"/>
    </source>
</evidence>
<dbReference type="Proteomes" id="UP000192726">
    <property type="component" value="Chromosome"/>
</dbReference>
<evidence type="ECO:0000313" key="2">
    <source>
        <dbReference type="EMBL" id="ARF54844.1"/>
    </source>
</evidence>
<evidence type="ECO:0000256" key="1">
    <source>
        <dbReference type="SAM" id="MobiDB-lite"/>
    </source>
</evidence>
<gene>
    <name evidence="2" type="ORF">B1H19_12040</name>
</gene>
<organism evidence="2 3">
    <name type="scientific">Streptomyces gilvosporeus</name>
    <dbReference type="NCBI Taxonomy" id="553510"/>
    <lineage>
        <taxon>Bacteria</taxon>
        <taxon>Bacillati</taxon>
        <taxon>Actinomycetota</taxon>
        <taxon>Actinomycetes</taxon>
        <taxon>Kitasatosporales</taxon>
        <taxon>Streptomycetaceae</taxon>
        <taxon>Streptomyces</taxon>
    </lineage>
</organism>
<sequence length="66" mass="6853">MTTAAAPLRVTWVQPEDLVGHELRQAAEDGREAAALARRWRAAGGRGPPKTASGCGGSGAAATRRR</sequence>
<dbReference type="EMBL" id="CP020569">
    <property type="protein sequence ID" value="ARF54844.1"/>
    <property type="molecule type" value="Genomic_DNA"/>
</dbReference>
<evidence type="ECO:0000313" key="3">
    <source>
        <dbReference type="Proteomes" id="UP000192726"/>
    </source>
</evidence>
<feature type="region of interest" description="Disordered" evidence="1">
    <location>
        <begin position="42"/>
        <end position="66"/>
    </location>
</feature>
<accession>A0A1V0TPI1</accession>
<dbReference type="STRING" id="553510.B1H19_12040"/>
<proteinExistence type="predicted"/>
<protein>
    <recommendedName>
        <fullName evidence="4">ADP-ribosylglycohydrolase</fullName>
    </recommendedName>
</protein>
<reference evidence="2 3" key="1">
    <citation type="submission" date="2017-04" db="EMBL/GenBank/DDBJ databases">
        <title>Complete Genome Sequence of Streptomyces gilvosporeus F607, a Capable Producer of Natamycin.</title>
        <authorList>
            <person name="Zong G."/>
            <person name="Zhong C."/>
            <person name="Fu J."/>
            <person name="Qin R."/>
            <person name="Cao G."/>
        </authorList>
    </citation>
    <scope>NUCLEOTIDE SEQUENCE [LARGE SCALE GENOMIC DNA]</scope>
    <source>
        <strain evidence="2 3">F607</strain>
    </source>
</reference>
<dbReference type="AlphaFoldDB" id="A0A1V0TPI1"/>
<dbReference type="KEGG" id="sgv:B1H19_12040"/>